<dbReference type="InterPro" id="IPR010221">
    <property type="entry name" value="VCBS_dom"/>
</dbReference>
<dbReference type="SUPFAM" id="SSF49313">
    <property type="entry name" value="Cadherin-like"/>
    <property type="match status" value="1"/>
</dbReference>
<reference evidence="5" key="1">
    <citation type="submission" date="2020-05" db="EMBL/GenBank/DDBJ databases">
        <title>Sulfur intermediates as new biogeochemical hubs in an aquatic model microbial ecosystem.</title>
        <authorList>
            <person name="Vigneron A."/>
        </authorList>
    </citation>
    <scope>NUCLEOTIDE SEQUENCE</scope>
    <source>
        <strain evidence="5">Bin.250</strain>
    </source>
</reference>
<evidence type="ECO:0000259" key="4">
    <source>
        <dbReference type="PROSITE" id="PS50268"/>
    </source>
</evidence>
<dbReference type="GO" id="GO:0005509">
    <property type="term" value="F:calcium ion binding"/>
    <property type="evidence" value="ECO:0007669"/>
    <property type="project" value="InterPro"/>
</dbReference>
<dbReference type="Proteomes" id="UP000754644">
    <property type="component" value="Unassembled WGS sequence"/>
</dbReference>
<evidence type="ECO:0000256" key="1">
    <source>
        <dbReference type="ARBA" id="ARBA00022723"/>
    </source>
</evidence>
<dbReference type="EMBL" id="JABMOJ010000394">
    <property type="protein sequence ID" value="NQV65775.1"/>
    <property type="molecule type" value="Genomic_DNA"/>
</dbReference>
<sequence>MSIIAYLATLDITITGVNDLPVVTGNFTGSVTEGNLGDTVTVSGAINITDVDTSNTPSFATNVTGTFGGIVVTPGGWTYTLDQNLVQDLDAGDVVTDKLILAATSLDPVTQAIVITITGSNDKPEISDQSINLPENSASAAFVLNLGATDIDVDDTTFSFVITAGLTAPAEFQVNSNGDLLVGTHTPDIELLNFETKNAYTLIVEVTDSQGLTDTATITVNLTDQNDAPGITVCEEFDSLGESRNTLPGFITPLLALGYYDFSASTPCHRVISTPVDYYMEQDKRIVTQSPIPALADTATTNYRQLISEFPYAWDQDDTRLYYSTLQSTTSLLATVAFTDEAGTDSTSGEFIYLPTAGKNLTDDGLDHFIYRVCDTPASTIEARCALGIVYVSILKRAADAVNTGNVADSGTLSQGPLELPIPALPNVFILLDDSEAMASDILTDQSEGYYAVGNLTKTWFLPEDGTGRPSYAVSEAKDSTSGLWRLRNKDYNKVYYNPEITYLPWVGLDNRGDNFTNSDPTAAISDPYTQNSRKINLTVGQDMPGSDSNVFLAKHYIWTDIDDAINCPDNVVGVVDGTSPFTAAGGICTEGTLVEIKPATSIYPKGPNRTDCVGINCTYAEEIQNFANFYSFGRTRHYTAKNALGGILAASENMRIGFGAFGGKDDNINITEMNESALTGHKGELLNRLYRNNASSNSTPIRDSLERTGRYYECENSNTIITSGGTCPVLPAPEGNCQQNFTLVVTAGFWNGNTNTLSTDDADGDDSSNWDGGRYSDAGSTTPTLADIAMHFYERDLHPSLSNEVPATDNDLAGAAASAFGGSTLNRTMHQHMSTYVVAFGVEGSLSPTDVPTDYTTAFDWGDAVTDDEKLNDLLHTAVNGRGSYLDAGDPEELKSALKTAFSEFSQAIGTASAVSFNSQEVQQGALLYRAIYNVRENTGDLVAQGFNLDGSLGDQVWSAAEQLDLKDATATDPSINRRELLTYDNSVANGARGIAFRPQAIVENNQQLAEALEDDILGVLNWDNIFDPDASPSPDLFDRQMIKHVNYLRGDASNERPLGNLRERPVVKGRLGDIVSSTPVFYGPPNRARRTLPPYPTTAAESYAAFKGSYTNLLADDDKERQPMVYVGSNDGFLHGFNGNTGEEHFAYMPGEVITGVYSQRIKQLLSTNYLHRYSVDLAAAVNDVYLDSDRRSDTGSIEKHWATVLIGGYRAGGKGYFALDISDPTGANDANKAITEANASKVVMWEFSPADDTPVTDYGIDTNADTLAAGDTDDRSVDALSLPISDLGYTFSTPTIAMSNVSEADLSPSTADRDNRWIAVLGNGYDSTSGNAVLFAVFVDGGTDGTWCHPEKPGCATDNGDGDSFDFVKITAAGRSSTGIANGLGVPRGIDLDGNGTLDIAYAGDRFGNLFRFDLRNPDPAKWHSTLLYSASYTDANGITLAQPITTQPLVIAHPTIKTGVDCGAFDANEVLASNLCGGYIVIFGTGSYIYEGDDTNKDIQSIYGIWDRLGTTKVTQDTLVEQTYTAFSGDANVGDGRVLSRNPVDYNSKFGWYLNFDNPAAVPVEIDGVNQAEFPGERAIRNIQLRGGIVFINSVIPKAELSCSVQAGGASNAFCPDTGSTFCITRDGIFDINGDSTIDAADKTTSGNLVASTYFEGSVPTDSTFFGDSLVTQLSDQSLNITLTDTSASVHTGRISWSQLTTD</sequence>
<feature type="region of interest" description="Disordered" evidence="3">
    <location>
        <begin position="758"/>
        <end position="779"/>
    </location>
</feature>
<dbReference type="GO" id="GO:0007156">
    <property type="term" value="P:homophilic cell adhesion via plasma membrane adhesion molecules"/>
    <property type="evidence" value="ECO:0007669"/>
    <property type="project" value="InterPro"/>
</dbReference>
<evidence type="ECO:0000256" key="3">
    <source>
        <dbReference type="SAM" id="MobiDB-lite"/>
    </source>
</evidence>
<dbReference type="PROSITE" id="PS50268">
    <property type="entry name" value="CADHERIN_2"/>
    <property type="match status" value="1"/>
</dbReference>
<accession>A0A973A922</accession>
<dbReference type="CDD" id="cd11304">
    <property type="entry name" value="Cadherin_repeat"/>
    <property type="match status" value="1"/>
</dbReference>
<dbReference type="InterPro" id="IPR002126">
    <property type="entry name" value="Cadherin-like_dom"/>
</dbReference>
<dbReference type="InterPro" id="IPR040853">
    <property type="entry name" value="RapA2_cadherin-like"/>
</dbReference>
<evidence type="ECO:0000313" key="5">
    <source>
        <dbReference type="EMBL" id="NQV65775.1"/>
    </source>
</evidence>
<feature type="domain" description="Cadherin" evidence="4">
    <location>
        <begin position="125"/>
        <end position="231"/>
    </location>
</feature>
<dbReference type="Pfam" id="PF05567">
    <property type="entry name" value="T4P_PilY1"/>
    <property type="match status" value="2"/>
</dbReference>
<name>A0A973A922_9GAMM</name>
<dbReference type="InterPro" id="IPR015919">
    <property type="entry name" value="Cadherin-like_sf"/>
</dbReference>
<keyword evidence="1" id="KW-0479">Metal-binding</keyword>
<evidence type="ECO:0000313" key="6">
    <source>
        <dbReference type="Proteomes" id="UP000754644"/>
    </source>
</evidence>
<protein>
    <recommendedName>
        <fullName evidence="4">Cadherin domain-containing protein</fullName>
    </recommendedName>
</protein>
<organism evidence="5 6">
    <name type="scientific">SAR86 cluster bacterium</name>
    <dbReference type="NCBI Taxonomy" id="2030880"/>
    <lineage>
        <taxon>Bacteria</taxon>
        <taxon>Pseudomonadati</taxon>
        <taxon>Pseudomonadota</taxon>
        <taxon>Gammaproteobacteria</taxon>
        <taxon>SAR86 cluster</taxon>
    </lineage>
</organism>
<keyword evidence="2" id="KW-0106">Calcium</keyword>
<dbReference type="Pfam" id="PF17803">
    <property type="entry name" value="Cadherin_4"/>
    <property type="match status" value="1"/>
</dbReference>
<dbReference type="PRINTS" id="PR00205">
    <property type="entry name" value="CADHERIN"/>
</dbReference>
<dbReference type="SMART" id="SM00112">
    <property type="entry name" value="CA"/>
    <property type="match status" value="1"/>
</dbReference>
<dbReference type="InterPro" id="IPR008707">
    <property type="entry name" value="B-propeller_PilY1"/>
</dbReference>
<proteinExistence type="predicted"/>
<comment type="caution">
    <text evidence="5">The sequence shown here is derived from an EMBL/GenBank/DDBJ whole genome shotgun (WGS) entry which is preliminary data.</text>
</comment>
<dbReference type="GO" id="GO:0016020">
    <property type="term" value="C:membrane"/>
    <property type="evidence" value="ECO:0007669"/>
    <property type="project" value="InterPro"/>
</dbReference>
<dbReference type="Gene3D" id="2.60.40.60">
    <property type="entry name" value="Cadherins"/>
    <property type="match status" value="1"/>
</dbReference>
<evidence type="ECO:0000256" key="2">
    <source>
        <dbReference type="ARBA" id="ARBA00022837"/>
    </source>
</evidence>
<dbReference type="NCBIfam" id="TIGR01965">
    <property type="entry name" value="VCBS_repeat"/>
    <property type="match status" value="1"/>
</dbReference>
<gene>
    <name evidence="5" type="ORF">HQ497_10465</name>
</gene>